<dbReference type="PANTHER" id="PTHR12197:SF251">
    <property type="entry name" value="EG:BACR7C10.4 PROTEIN"/>
    <property type="match status" value="1"/>
</dbReference>
<dbReference type="Pfam" id="PF01753">
    <property type="entry name" value="zf-MYND"/>
    <property type="match status" value="1"/>
</dbReference>
<dbReference type="PROSITE" id="PS50865">
    <property type="entry name" value="ZF_MYND_2"/>
    <property type="match status" value="1"/>
</dbReference>
<evidence type="ECO:0000256" key="3">
    <source>
        <dbReference type="ARBA" id="ARBA00022833"/>
    </source>
</evidence>
<dbReference type="OrthoDB" id="265717at2759"/>
<dbReference type="KEGG" id="foc:113205144"/>
<feature type="domain" description="MYND-type" evidence="5">
    <location>
        <begin position="34"/>
        <end position="101"/>
    </location>
</feature>
<keyword evidence="2 4" id="KW-0863">Zinc-finger</keyword>
<gene>
    <name evidence="7" type="primary">LOC113205144</name>
</gene>
<dbReference type="RefSeq" id="XP_026276431.1">
    <property type="nucleotide sequence ID" value="XM_026420646.2"/>
</dbReference>
<evidence type="ECO:0000256" key="4">
    <source>
        <dbReference type="PROSITE-ProRule" id="PRU00134"/>
    </source>
</evidence>
<dbReference type="GO" id="GO:0005634">
    <property type="term" value="C:nucleus"/>
    <property type="evidence" value="ECO:0007669"/>
    <property type="project" value="TreeGrafter"/>
</dbReference>
<protein>
    <submittedName>
        <fullName evidence="7">Histone-lysine N-methyltransferase SMYD3 isoform X1</fullName>
    </submittedName>
</protein>
<accession>A0A6J1SCS6</accession>
<keyword evidence="3" id="KW-0862">Zinc</keyword>
<dbReference type="Gene3D" id="1.10.220.160">
    <property type="match status" value="1"/>
</dbReference>
<name>A0A6J1SCS6_FRAOC</name>
<dbReference type="SUPFAM" id="SSF82199">
    <property type="entry name" value="SET domain"/>
    <property type="match status" value="1"/>
</dbReference>
<dbReference type="SUPFAM" id="SSF144232">
    <property type="entry name" value="HIT/MYND zinc finger-like"/>
    <property type="match status" value="1"/>
</dbReference>
<dbReference type="Gene3D" id="6.10.140.2220">
    <property type="match status" value="1"/>
</dbReference>
<dbReference type="GO" id="GO:0008270">
    <property type="term" value="F:zinc ion binding"/>
    <property type="evidence" value="ECO:0007669"/>
    <property type="project" value="UniProtKB-KW"/>
</dbReference>
<dbReference type="GeneID" id="113205144"/>
<dbReference type="Gene3D" id="1.25.40.10">
    <property type="entry name" value="Tetratricopeptide repeat domain"/>
    <property type="match status" value="1"/>
</dbReference>
<keyword evidence="6" id="KW-1185">Reference proteome</keyword>
<dbReference type="InterPro" id="IPR011990">
    <property type="entry name" value="TPR-like_helical_dom_sf"/>
</dbReference>
<proteinExistence type="predicted"/>
<dbReference type="InterPro" id="IPR050869">
    <property type="entry name" value="H3K4_H4K5_MeTrfase"/>
</dbReference>
<evidence type="ECO:0000313" key="6">
    <source>
        <dbReference type="Proteomes" id="UP000504606"/>
    </source>
</evidence>
<evidence type="ECO:0000256" key="2">
    <source>
        <dbReference type="ARBA" id="ARBA00022771"/>
    </source>
</evidence>
<dbReference type="Gene3D" id="2.170.270.10">
    <property type="entry name" value="SET domain"/>
    <property type="match status" value="1"/>
</dbReference>
<evidence type="ECO:0000256" key="1">
    <source>
        <dbReference type="ARBA" id="ARBA00022723"/>
    </source>
</evidence>
<keyword evidence="1" id="KW-0479">Metal-binding</keyword>
<reference evidence="7" key="1">
    <citation type="submission" date="2025-08" db="UniProtKB">
        <authorList>
            <consortium name="RefSeq"/>
        </authorList>
    </citation>
    <scope>IDENTIFICATION</scope>
    <source>
        <tissue evidence="7">Whole organism</tissue>
    </source>
</reference>
<dbReference type="AlphaFoldDB" id="A0A6J1SCS6"/>
<dbReference type="PANTHER" id="PTHR12197">
    <property type="entry name" value="HISTONE-LYSINE N-METHYLTRANSFERASE SMYD"/>
    <property type="match status" value="1"/>
</dbReference>
<sequence length="478" mass="54898">MKTKSDFAVLAGSTLLTEKPFVHVLKSKLQGERCDHCFERPERFPLCPRLPWDSEDSDDEWWDVDTLWAETKLSQCSGCKYVYYCGRECQKASWPIHKKECPNLRRVAPRVVPDAARLLARIIFKLQNGGDKERSFYSKTGFRMFKDLMSHYSDIKKDSKRMEHFTSLCAVLMEYIGESSLPNSAELLGIYGRMVVNGFNILDPEMVSIGTGLYIGVSIIDHSCDPTSVAVFTGTTIHIRALQSMPQMDWSKVFITYVDLLNSARERQEDLQATYYFLCQCTRCLDRNELELQKSMLCPNNKCGASVPIFQTETYGKLCSKCNEHIKPARINEYLDIIDFTQHHLQSMKDVDIAYLDVCKVCLKKQDGLVHPMNLQRIKALDTAFESAIDVGSWEDAKKLGEEVEPGYRQYYGITHPLLGILYLKLGKLNLYLQCVEAALDWLLKAQDILRITHGERHPLYRNDVMPLIAQARQELRQ</sequence>
<dbReference type="Proteomes" id="UP000504606">
    <property type="component" value="Unplaced"/>
</dbReference>
<evidence type="ECO:0000259" key="5">
    <source>
        <dbReference type="PROSITE" id="PS50865"/>
    </source>
</evidence>
<evidence type="ECO:0000313" key="7">
    <source>
        <dbReference type="RefSeq" id="XP_026276431.1"/>
    </source>
</evidence>
<dbReference type="InterPro" id="IPR002893">
    <property type="entry name" value="Znf_MYND"/>
</dbReference>
<dbReference type="InterPro" id="IPR046341">
    <property type="entry name" value="SET_dom_sf"/>
</dbReference>
<dbReference type="CTD" id="64754"/>
<organism evidence="6 7">
    <name type="scientific">Frankliniella occidentalis</name>
    <name type="common">Western flower thrips</name>
    <name type="synonym">Euthrips occidentalis</name>
    <dbReference type="NCBI Taxonomy" id="133901"/>
    <lineage>
        <taxon>Eukaryota</taxon>
        <taxon>Metazoa</taxon>
        <taxon>Ecdysozoa</taxon>
        <taxon>Arthropoda</taxon>
        <taxon>Hexapoda</taxon>
        <taxon>Insecta</taxon>
        <taxon>Pterygota</taxon>
        <taxon>Neoptera</taxon>
        <taxon>Paraneoptera</taxon>
        <taxon>Thysanoptera</taxon>
        <taxon>Terebrantia</taxon>
        <taxon>Thripoidea</taxon>
        <taxon>Thripidae</taxon>
        <taxon>Frankliniella</taxon>
    </lineage>
</organism>
<dbReference type="Gene3D" id="1.25.40.970">
    <property type="match status" value="1"/>
</dbReference>